<gene>
    <name evidence="1" type="ORF">ES288_A01G171800v1</name>
</gene>
<accession>A0A5D2HMI2</accession>
<protein>
    <submittedName>
        <fullName evidence="1">Uncharacterized protein</fullName>
    </submittedName>
</protein>
<name>A0A5D2HMI2_GOSDA</name>
<dbReference type="Proteomes" id="UP000323506">
    <property type="component" value="Chromosome A01"/>
</dbReference>
<evidence type="ECO:0000313" key="2">
    <source>
        <dbReference type="Proteomes" id="UP000323506"/>
    </source>
</evidence>
<sequence length="76" mass="8766">MVESTFILTTPHRFLPSTSIRFNRNHRFLARVLNPEVIAKCQGSILDRDRILLFTSKVYATIKLISHQPTIKPTTD</sequence>
<organism evidence="1 2">
    <name type="scientific">Gossypium darwinii</name>
    <name type="common">Darwin's cotton</name>
    <name type="synonym">Gossypium barbadense var. darwinii</name>
    <dbReference type="NCBI Taxonomy" id="34276"/>
    <lineage>
        <taxon>Eukaryota</taxon>
        <taxon>Viridiplantae</taxon>
        <taxon>Streptophyta</taxon>
        <taxon>Embryophyta</taxon>
        <taxon>Tracheophyta</taxon>
        <taxon>Spermatophyta</taxon>
        <taxon>Magnoliopsida</taxon>
        <taxon>eudicotyledons</taxon>
        <taxon>Gunneridae</taxon>
        <taxon>Pentapetalae</taxon>
        <taxon>rosids</taxon>
        <taxon>malvids</taxon>
        <taxon>Malvales</taxon>
        <taxon>Malvaceae</taxon>
        <taxon>Malvoideae</taxon>
        <taxon>Gossypium</taxon>
    </lineage>
</organism>
<dbReference type="AlphaFoldDB" id="A0A5D2HMI2"/>
<reference evidence="1 2" key="1">
    <citation type="submission" date="2019-06" db="EMBL/GenBank/DDBJ databases">
        <title>WGS assembly of Gossypium darwinii.</title>
        <authorList>
            <person name="Chen Z.J."/>
            <person name="Sreedasyam A."/>
            <person name="Ando A."/>
            <person name="Song Q."/>
            <person name="De L."/>
            <person name="Hulse-Kemp A."/>
            <person name="Ding M."/>
            <person name="Ye W."/>
            <person name="Kirkbride R."/>
            <person name="Jenkins J."/>
            <person name="Plott C."/>
            <person name="Lovell J."/>
            <person name="Lin Y.-M."/>
            <person name="Vaughn R."/>
            <person name="Liu B."/>
            <person name="Li W."/>
            <person name="Simpson S."/>
            <person name="Scheffler B."/>
            <person name="Saski C."/>
            <person name="Grover C."/>
            <person name="Hu G."/>
            <person name="Conover J."/>
            <person name="Carlson J."/>
            <person name="Shu S."/>
            <person name="Boston L."/>
            <person name="Williams M."/>
            <person name="Peterson D."/>
            <person name="Mcgee K."/>
            <person name="Jones D."/>
            <person name="Wendel J."/>
            <person name="Stelly D."/>
            <person name="Grimwood J."/>
            <person name="Schmutz J."/>
        </authorList>
    </citation>
    <scope>NUCLEOTIDE SEQUENCE [LARGE SCALE GENOMIC DNA]</scope>
    <source>
        <strain evidence="1">1808015.09</strain>
    </source>
</reference>
<proteinExistence type="predicted"/>
<evidence type="ECO:0000313" key="1">
    <source>
        <dbReference type="EMBL" id="TYH31412.1"/>
    </source>
</evidence>
<dbReference type="EMBL" id="CM017688">
    <property type="protein sequence ID" value="TYH31412.1"/>
    <property type="molecule type" value="Genomic_DNA"/>
</dbReference>
<keyword evidence="2" id="KW-1185">Reference proteome</keyword>